<evidence type="ECO:0000256" key="1">
    <source>
        <dbReference type="SAM" id="MobiDB-lite"/>
    </source>
</evidence>
<organism evidence="2 3">
    <name type="scientific">Candidatus Kaiserbacteria bacterium CG10_big_fil_rev_8_21_14_0_10_49_17</name>
    <dbReference type="NCBI Taxonomy" id="1974609"/>
    <lineage>
        <taxon>Bacteria</taxon>
        <taxon>Candidatus Kaiseribacteriota</taxon>
    </lineage>
</organism>
<feature type="region of interest" description="Disordered" evidence="1">
    <location>
        <begin position="1"/>
        <end position="26"/>
    </location>
</feature>
<gene>
    <name evidence="2" type="ORF">COU17_02515</name>
</gene>
<dbReference type="Proteomes" id="UP000228809">
    <property type="component" value="Unassembled WGS sequence"/>
</dbReference>
<protein>
    <submittedName>
        <fullName evidence="2">Uncharacterized protein</fullName>
    </submittedName>
</protein>
<feature type="compositionally biased region" description="Polar residues" evidence="1">
    <location>
        <begin position="1"/>
        <end position="11"/>
    </location>
</feature>
<dbReference type="AlphaFoldDB" id="A0A2M6WE53"/>
<evidence type="ECO:0000313" key="2">
    <source>
        <dbReference type="EMBL" id="PIT91024.1"/>
    </source>
</evidence>
<name>A0A2M6WE53_9BACT</name>
<accession>A0A2M6WE53</accession>
<reference evidence="3" key="1">
    <citation type="submission" date="2017-09" db="EMBL/GenBank/DDBJ databases">
        <title>Depth-based differentiation of microbial function through sediment-hosted aquifers and enrichment of novel symbionts in the deep terrestrial subsurface.</title>
        <authorList>
            <person name="Probst A.J."/>
            <person name="Ladd B."/>
            <person name="Jarett J.K."/>
            <person name="Geller-Mcgrath D.E."/>
            <person name="Sieber C.M.K."/>
            <person name="Emerson J.B."/>
            <person name="Anantharaman K."/>
            <person name="Thomas B.C."/>
            <person name="Malmstrom R."/>
            <person name="Stieglmeier M."/>
            <person name="Klingl A."/>
            <person name="Woyke T."/>
            <person name="Ryan C.M."/>
            <person name="Banfield J.F."/>
        </authorList>
    </citation>
    <scope>NUCLEOTIDE SEQUENCE [LARGE SCALE GENOMIC DNA]</scope>
</reference>
<dbReference type="EMBL" id="PFBJ01000013">
    <property type="protein sequence ID" value="PIT91024.1"/>
    <property type="molecule type" value="Genomic_DNA"/>
</dbReference>
<sequence length="82" mass="8994">MVATPTRSPTLSERGPATPSFESLPLSQHANKNRAVLCFWQLRAVVEDVRTLRDTSDIGFRAALANIAVLKSMHEDSEDKAA</sequence>
<evidence type="ECO:0000313" key="3">
    <source>
        <dbReference type="Proteomes" id="UP000228809"/>
    </source>
</evidence>
<comment type="caution">
    <text evidence="2">The sequence shown here is derived from an EMBL/GenBank/DDBJ whole genome shotgun (WGS) entry which is preliminary data.</text>
</comment>
<proteinExistence type="predicted"/>